<gene>
    <name evidence="1" type="ORF">LO55_1943</name>
</gene>
<reference evidence="1 2" key="1">
    <citation type="submission" date="2014-10" db="EMBL/GenBank/DDBJ databases">
        <authorList>
            <person name="Seo M.-J."/>
            <person name="Seok Y.J."/>
            <person name="Cha I.-T."/>
        </authorList>
    </citation>
    <scope>NUCLEOTIDE SEQUENCE [LARGE SCALE GENOMIC DNA]</scope>
    <source>
        <strain evidence="1 2">NEU</strain>
    </source>
</reference>
<dbReference type="RefSeq" id="WP_143054489.1">
    <property type="nucleotide sequence ID" value="NZ_JRYB01000001.1"/>
</dbReference>
<evidence type="ECO:0000313" key="2">
    <source>
        <dbReference type="Proteomes" id="UP000180246"/>
    </source>
</evidence>
<proteinExistence type="predicted"/>
<dbReference type="AlphaFoldDB" id="A0A1S2N9X5"/>
<evidence type="ECO:0000313" key="1">
    <source>
        <dbReference type="EMBL" id="OIJ41887.1"/>
    </source>
</evidence>
<protein>
    <submittedName>
        <fullName evidence="1">Uncharacterized protein</fullName>
    </submittedName>
</protein>
<accession>A0A1S2N9X5</accession>
<comment type="caution">
    <text evidence="1">The sequence shown here is derived from an EMBL/GenBank/DDBJ whole genome shotgun (WGS) entry which is preliminary data.</text>
</comment>
<dbReference type="EMBL" id="JRYB01000001">
    <property type="protein sequence ID" value="OIJ41887.1"/>
    <property type="molecule type" value="Genomic_DNA"/>
</dbReference>
<dbReference type="Proteomes" id="UP000180246">
    <property type="component" value="Unassembled WGS sequence"/>
</dbReference>
<organism evidence="1 2">
    <name type="scientific">Massilia timonae</name>
    <dbReference type="NCBI Taxonomy" id="47229"/>
    <lineage>
        <taxon>Bacteria</taxon>
        <taxon>Pseudomonadati</taxon>
        <taxon>Pseudomonadota</taxon>
        <taxon>Betaproteobacteria</taxon>
        <taxon>Burkholderiales</taxon>
        <taxon>Oxalobacteraceae</taxon>
        <taxon>Telluria group</taxon>
        <taxon>Massilia</taxon>
    </lineage>
</organism>
<name>A0A1S2N9X5_9BURK</name>
<sequence length="248" mass="28351">MTSFSTPSVHACPGCGAFFLRRRLRSFNFFGSRDWSDGVPSMWWRQEPLVRCTTCAALFWLEDIEPVGIMPEASRPIGRFRRAWLRLRGDPQGLLQGEEEWGRAMASWGQANYIGSVNFDDVMYVLARSKGISRPRVLWLRKRIWWGLNDRYRSCQDGSPIPDVPIWPQALERSNMEAILTILRDGDGHPSEMIEQGELLRQLGRFDEAIAVLKAVPADGHSEVRAVKIERLARSGDSQVRELHPATW</sequence>